<dbReference type="AlphaFoldDB" id="A0A6A5EIZ5"/>
<protein>
    <recommendedName>
        <fullName evidence="3">C-type lectin domain-containing protein</fullName>
    </recommendedName>
</protein>
<feature type="domain" description="C-type lectin" evidence="3">
    <location>
        <begin position="89"/>
        <end position="208"/>
    </location>
</feature>
<evidence type="ECO:0000313" key="4">
    <source>
        <dbReference type="EMBL" id="KAF1380870.1"/>
    </source>
</evidence>
<sequence>MRVPCAVGTLKLTLRRKKIILQKIIFTICIISTMNVLIVSLLVCALMALTTAAAVPEAEPGQKTGPLVQEGKSHIVKRSSSCPGGWTAYNGRCFLYVPTAMTWARAERNCQSLGGNLASVHNVHEYHEIQRLIVKTSYEYKMAWIGGSDAEEKGTWLWSDGSRFSYANWCRGQPDNYRGSQQCIQMNFGEGKCWDDAKCSVRHPFVCSKTIR</sequence>
<keyword evidence="2" id="KW-1133">Transmembrane helix</keyword>
<dbReference type="InterPro" id="IPR001304">
    <property type="entry name" value="C-type_lectin-like"/>
</dbReference>
<keyword evidence="5" id="KW-1185">Reference proteome</keyword>
<dbReference type="InterPro" id="IPR002353">
    <property type="entry name" value="AntifreezeII"/>
</dbReference>
<keyword evidence="2" id="KW-0472">Membrane</keyword>
<accession>A0A6A5EIZ5</accession>
<dbReference type="PROSITE" id="PS00615">
    <property type="entry name" value="C_TYPE_LECTIN_1"/>
    <property type="match status" value="1"/>
</dbReference>
<proteinExistence type="predicted"/>
<name>A0A6A5EIZ5_PERFL</name>
<dbReference type="CDD" id="cd00037">
    <property type="entry name" value="CLECT"/>
    <property type="match status" value="1"/>
</dbReference>
<dbReference type="InterPro" id="IPR016187">
    <property type="entry name" value="CTDL_fold"/>
</dbReference>
<dbReference type="InterPro" id="IPR016186">
    <property type="entry name" value="C-type_lectin-like/link_sf"/>
</dbReference>
<dbReference type="PRINTS" id="PR00356">
    <property type="entry name" value="ANTIFREEZEII"/>
</dbReference>
<organism evidence="4 5">
    <name type="scientific">Perca fluviatilis</name>
    <name type="common">European perch</name>
    <dbReference type="NCBI Taxonomy" id="8168"/>
    <lineage>
        <taxon>Eukaryota</taxon>
        <taxon>Metazoa</taxon>
        <taxon>Chordata</taxon>
        <taxon>Craniata</taxon>
        <taxon>Vertebrata</taxon>
        <taxon>Euteleostomi</taxon>
        <taxon>Actinopterygii</taxon>
        <taxon>Neopterygii</taxon>
        <taxon>Teleostei</taxon>
        <taxon>Neoteleostei</taxon>
        <taxon>Acanthomorphata</taxon>
        <taxon>Eupercaria</taxon>
        <taxon>Perciformes</taxon>
        <taxon>Percoidei</taxon>
        <taxon>Percidae</taxon>
        <taxon>Percinae</taxon>
        <taxon>Perca</taxon>
    </lineage>
</organism>
<dbReference type="InterPro" id="IPR018378">
    <property type="entry name" value="C-type_lectin_CS"/>
</dbReference>
<gene>
    <name evidence="4" type="ORF">PFLUV_G00168510</name>
</gene>
<dbReference type="SMART" id="SM00034">
    <property type="entry name" value="CLECT"/>
    <property type="match status" value="1"/>
</dbReference>
<evidence type="ECO:0000256" key="2">
    <source>
        <dbReference type="SAM" id="Phobius"/>
    </source>
</evidence>
<comment type="caution">
    <text evidence="4">The sequence shown here is derived from an EMBL/GenBank/DDBJ whole genome shotgun (WGS) entry which is preliminary data.</text>
</comment>
<keyword evidence="1" id="KW-1015">Disulfide bond</keyword>
<feature type="transmembrane region" description="Helical" evidence="2">
    <location>
        <begin position="24"/>
        <end position="49"/>
    </location>
</feature>
<dbReference type="Pfam" id="PF00059">
    <property type="entry name" value="Lectin_C"/>
    <property type="match status" value="1"/>
</dbReference>
<dbReference type="Proteomes" id="UP000465112">
    <property type="component" value="Chromosome 14"/>
</dbReference>
<dbReference type="PANTHER" id="PTHR22803">
    <property type="entry name" value="MANNOSE, PHOSPHOLIPASE, LECTIN RECEPTOR RELATED"/>
    <property type="match status" value="1"/>
</dbReference>
<evidence type="ECO:0000313" key="5">
    <source>
        <dbReference type="Proteomes" id="UP000465112"/>
    </source>
</evidence>
<evidence type="ECO:0000259" key="3">
    <source>
        <dbReference type="PROSITE" id="PS50041"/>
    </source>
</evidence>
<evidence type="ECO:0000256" key="1">
    <source>
        <dbReference type="ARBA" id="ARBA00023157"/>
    </source>
</evidence>
<dbReference type="InterPro" id="IPR050111">
    <property type="entry name" value="C-type_lectin/snaclec_domain"/>
</dbReference>
<keyword evidence="2" id="KW-0812">Transmembrane</keyword>
<dbReference type="SUPFAM" id="SSF56436">
    <property type="entry name" value="C-type lectin-like"/>
    <property type="match status" value="1"/>
</dbReference>
<dbReference type="PROSITE" id="PS50041">
    <property type="entry name" value="C_TYPE_LECTIN_2"/>
    <property type="match status" value="1"/>
</dbReference>
<reference evidence="4 5" key="1">
    <citation type="submission" date="2019-06" db="EMBL/GenBank/DDBJ databases">
        <title>A chromosome-scale genome assembly of the European perch, Perca fluviatilis.</title>
        <authorList>
            <person name="Roques C."/>
            <person name="Zahm M."/>
            <person name="Cabau C."/>
            <person name="Klopp C."/>
            <person name="Bouchez O."/>
            <person name="Donnadieu C."/>
            <person name="Kuhl H."/>
            <person name="Gislard M."/>
            <person name="Guendouz S."/>
            <person name="Journot L."/>
            <person name="Haffray P."/>
            <person name="Bestin A."/>
            <person name="Morvezen R."/>
            <person name="Feron R."/>
            <person name="Wen M."/>
            <person name="Jouanno E."/>
            <person name="Herpin A."/>
            <person name="Schartl M."/>
            <person name="Postlethwait J."/>
            <person name="Schaerlinger B."/>
            <person name="Chardard D."/>
            <person name="Lecocq T."/>
            <person name="Poncet C."/>
            <person name="Jaffrelo L."/>
            <person name="Lampietro C."/>
            <person name="Guiguen Y."/>
        </authorList>
    </citation>
    <scope>NUCLEOTIDE SEQUENCE [LARGE SCALE GENOMIC DNA]</scope>
    <source>
        <tissue evidence="4">Blood</tissue>
    </source>
</reference>
<dbReference type="Gene3D" id="3.10.100.10">
    <property type="entry name" value="Mannose-Binding Protein A, subunit A"/>
    <property type="match status" value="1"/>
</dbReference>
<dbReference type="EMBL" id="VHII01000014">
    <property type="protein sequence ID" value="KAF1380870.1"/>
    <property type="molecule type" value="Genomic_DNA"/>
</dbReference>